<dbReference type="Pfam" id="PF13483">
    <property type="entry name" value="Lactamase_B_3"/>
    <property type="match status" value="1"/>
</dbReference>
<reference evidence="2 3" key="1">
    <citation type="journal article" date="2016" name="Nat. Commun.">
        <title>Thousands of microbial genomes shed light on interconnected biogeochemical processes in an aquifer system.</title>
        <authorList>
            <person name="Anantharaman K."/>
            <person name="Brown C.T."/>
            <person name="Hug L.A."/>
            <person name="Sharon I."/>
            <person name="Castelle C.J."/>
            <person name="Probst A.J."/>
            <person name="Thomas B.C."/>
            <person name="Singh A."/>
            <person name="Wilkins M.J."/>
            <person name="Karaoz U."/>
            <person name="Brodie E.L."/>
            <person name="Williams K.H."/>
            <person name="Hubbard S.S."/>
            <person name="Banfield J.F."/>
        </authorList>
    </citation>
    <scope>NUCLEOTIDE SEQUENCE [LARGE SCALE GENOMIC DNA]</scope>
</reference>
<keyword evidence="2" id="KW-0378">Hydrolase</keyword>
<protein>
    <submittedName>
        <fullName evidence="2">MBL fold metallo-hydrolase</fullName>
    </submittedName>
</protein>
<evidence type="ECO:0000313" key="3">
    <source>
        <dbReference type="Proteomes" id="UP000176558"/>
    </source>
</evidence>
<accession>A0A1G2URG7</accession>
<evidence type="ECO:0000313" key="2">
    <source>
        <dbReference type="EMBL" id="OHB11976.1"/>
    </source>
</evidence>
<organism evidence="2 3">
    <name type="scientific">Candidatus Zambryskibacteria bacterium RIFCSPLOWO2_12_FULL_39_23</name>
    <dbReference type="NCBI Taxonomy" id="1802776"/>
    <lineage>
        <taxon>Bacteria</taxon>
        <taxon>Candidatus Zambryskiibacteriota</taxon>
    </lineage>
</organism>
<dbReference type="PANTHER" id="PTHR43546:SF3">
    <property type="entry name" value="UPF0173 METAL-DEPENDENT HYDROLASE MJ1163"/>
    <property type="match status" value="1"/>
</dbReference>
<name>A0A1G2URG7_9BACT</name>
<dbReference type="AlphaFoldDB" id="A0A1G2URG7"/>
<dbReference type="GO" id="GO:0016787">
    <property type="term" value="F:hydrolase activity"/>
    <property type="evidence" value="ECO:0007669"/>
    <property type="project" value="UniProtKB-KW"/>
</dbReference>
<dbReference type="InterPro" id="IPR050114">
    <property type="entry name" value="UPF0173_UPF0282_UlaG_hydrolase"/>
</dbReference>
<dbReference type="Proteomes" id="UP000176558">
    <property type="component" value="Unassembled WGS sequence"/>
</dbReference>
<keyword evidence="1" id="KW-1133">Transmembrane helix</keyword>
<evidence type="ECO:0000256" key="1">
    <source>
        <dbReference type="SAM" id="Phobius"/>
    </source>
</evidence>
<gene>
    <name evidence="2" type="ORF">A3G99_02740</name>
</gene>
<dbReference type="EMBL" id="MHWT01000024">
    <property type="protein sequence ID" value="OHB11976.1"/>
    <property type="molecule type" value="Genomic_DNA"/>
</dbReference>
<dbReference type="Gene3D" id="3.60.15.10">
    <property type="entry name" value="Ribonuclease Z/Hydroxyacylglutathione hydrolase-like"/>
    <property type="match status" value="1"/>
</dbReference>
<dbReference type="InterPro" id="IPR036866">
    <property type="entry name" value="RibonucZ/Hydroxyglut_hydro"/>
</dbReference>
<sequence>MKKTYLILILFLVVIIGGIYLFTKKDNNKTMIETSQTTEVTQNALVKIIPISHATAVINWGDKNIYTDPVGGAEAFMGQPPADIILLTDIHSDHLDDETLEKVLGWAVLVTPQAVRDKLPKALANKVQVMKNSETKTFDEFTVTAIPMYNIPESATAPHTKGRGNGYVVEKDGFRVYIAGDTSGIPEMRVLEDIDITLIPMNLPYTMSVEEAADAVLAFKPKQVWPYHYRGPDGLSDVVRFKTLVNQSDPNIEVILAKWY</sequence>
<feature type="transmembrane region" description="Helical" evidence="1">
    <location>
        <begin position="6"/>
        <end position="23"/>
    </location>
</feature>
<dbReference type="SUPFAM" id="SSF56281">
    <property type="entry name" value="Metallo-hydrolase/oxidoreductase"/>
    <property type="match status" value="1"/>
</dbReference>
<keyword evidence="1" id="KW-0812">Transmembrane</keyword>
<dbReference type="PANTHER" id="PTHR43546">
    <property type="entry name" value="UPF0173 METAL-DEPENDENT HYDROLASE MJ1163-RELATED"/>
    <property type="match status" value="1"/>
</dbReference>
<comment type="caution">
    <text evidence="2">The sequence shown here is derived from an EMBL/GenBank/DDBJ whole genome shotgun (WGS) entry which is preliminary data.</text>
</comment>
<proteinExistence type="predicted"/>
<keyword evidence="1" id="KW-0472">Membrane</keyword>